<organism evidence="3 4">
    <name type="scientific">Arcticibacterium luteifluviistationis</name>
    <dbReference type="NCBI Taxonomy" id="1784714"/>
    <lineage>
        <taxon>Bacteria</taxon>
        <taxon>Pseudomonadati</taxon>
        <taxon>Bacteroidota</taxon>
        <taxon>Cytophagia</taxon>
        <taxon>Cytophagales</taxon>
        <taxon>Leadbetterellaceae</taxon>
        <taxon>Arcticibacterium</taxon>
    </lineage>
</organism>
<name>A0A2Z4GEL4_9BACT</name>
<dbReference type="RefSeq" id="WP_111373064.1">
    <property type="nucleotide sequence ID" value="NZ_CP029480.1"/>
</dbReference>
<feature type="chain" id="PRO_5016362551" evidence="2">
    <location>
        <begin position="20"/>
        <end position="125"/>
    </location>
</feature>
<sequence>MKNISIVVVLLFASSVAFAQHPLYKKGPKAKNYKVAQEESLPATVVSLYAQPSDKYEAGANAKNRTLKQDDSVLISGYAQTGIKRGTGANAKNRYVRVARENTEATITEEENMQTEDNGQMLQRK</sequence>
<evidence type="ECO:0000313" key="3">
    <source>
        <dbReference type="EMBL" id="AWV99696.1"/>
    </source>
</evidence>
<proteinExistence type="predicted"/>
<feature type="compositionally biased region" description="Polar residues" evidence="1">
    <location>
        <begin position="115"/>
        <end position="125"/>
    </location>
</feature>
<feature type="region of interest" description="Disordered" evidence="1">
    <location>
        <begin position="103"/>
        <end position="125"/>
    </location>
</feature>
<dbReference type="AlphaFoldDB" id="A0A2Z4GEL4"/>
<protein>
    <submittedName>
        <fullName evidence="3">Uncharacterized protein</fullName>
    </submittedName>
</protein>
<accession>A0A2Z4GEL4</accession>
<keyword evidence="4" id="KW-1185">Reference proteome</keyword>
<keyword evidence="2" id="KW-0732">Signal</keyword>
<dbReference type="EMBL" id="CP029480">
    <property type="protein sequence ID" value="AWV99696.1"/>
    <property type="molecule type" value="Genomic_DNA"/>
</dbReference>
<reference evidence="3 4" key="1">
    <citation type="submission" date="2018-05" db="EMBL/GenBank/DDBJ databases">
        <title>Complete genome sequence of Arcticibacterium luteifluviistationis SM1504T, a cytophagaceae bacterium isolated from Arctic surface seawater.</title>
        <authorList>
            <person name="Li Y."/>
            <person name="Qin Q.-L."/>
        </authorList>
    </citation>
    <scope>NUCLEOTIDE SEQUENCE [LARGE SCALE GENOMIC DNA]</scope>
    <source>
        <strain evidence="3 4">SM1504</strain>
    </source>
</reference>
<feature type="signal peptide" evidence="2">
    <location>
        <begin position="1"/>
        <end position="19"/>
    </location>
</feature>
<evidence type="ECO:0000313" key="4">
    <source>
        <dbReference type="Proteomes" id="UP000249873"/>
    </source>
</evidence>
<gene>
    <name evidence="3" type="ORF">DJ013_16560</name>
</gene>
<dbReference type="OrthoDB" id="9956078at2"/>
<dbReference type="Proteomes" id="UP000249873">
    <property type="component" value="Chromosome"/>
</dbReference>
<evidence type="ECO:0000256" key="2">
    <source>
        <dbReference type="SAM" id="SignalP"/>
    </source>
</evidence>
<evidence type="ECO:0000256" key="1">
    <source>
        <dbReference type="SAM" id="MobiDB-lite"/>
    </source>
</evidence>
<dbReference type="KEGG" id="als:DJ013_16560"/>